<accession>A0A2P2JPW4</accession>
<evidence type="ECO:0000313" key="2">
    <source>
        <dbReference type="EMBL" id="MBW95507.1"/>
    </source>
</evidence>
<evidence type="ECO:0000256" key="1">
    <source>
        <dbReference type="SAM" id="MobiDB-lite"/>
    </source>
</evidence>
<protein>
    <submittedName>
        <fullName evidence="2">Uncharacterized protein MANES_17G013400</fullName>
    </submittedName>
</protein>
<proteinExistence type="predicted"/>
<dbReference type="EMBL" id="GGEC01015024">
    <property type="protein sequence ID" value="MBW95507.1"/>
    <property type="molecule type" value="Transcribed_RNA"/>
</dbReference>
<reference evidence="2" key="1">
    <citation type="submission" date="2018-02" db="EMBL/GenBank/DDBJ databases">
        <title>Rhizophora mucronata_Transcriptome.</title>
        <authorList>
            <person name="Meera S.P."/>
            <person name="Sreeshan A."/>
            <person name="Augustine A."/>
        </authorList>
    </citation>
    <scope>NUCLEOTIDE SEQUENCE</scope>
    <source>
        <tissue evidence="2">Leaf</tissue>
    </source>
</reference>
<organism evidence="2">
    <name type="scientific">Rhizophora mucronata</name>
    <name type="common">Asiatic mangrove</name>
    <dbReference type="NCBI Taxonomy" id="61149"/>
    <lineage>
        <taxon>Eukaryota</taxon>
        <taxon>Viridiplantae</taxon>
        <taxon>Streptophyta</taxon>
        <taxon>Embryophyta</taxon>
        <taxon>Tracheophyta</taxon>
        <taxon>Spermatophyta</taxon>
        <taxon>Magnoliopsida</taxon>
        <taxon>eudicotyledons</taxon>
        <taxon>Gunneridae</taxon>
        <taxon>Pentapetalae</taxon>
        <taxon>rosids</taxon>
        <taxon>fabids</taxon>
        <taxon>Malpighiales</taxon>
        <taxon>Rhizophoraceae</taxon>
        <taxon>Rhizophora</taxon>
    </lineage>
</organism>
<sequence length="147" mass="15375">MHSRHRTVILHPMLPSNDTKPRDEAVVVEDVEPLGAGGSRRAGDDVDVAGGPHGHREVGANGAALDEVLVGLGLVEAAYDGPDSVVGGVDALGQEGGTFSRSNSVAVELGDGLGELVQLGLSQPGRNRQVVDCVDHFLLLFWFCCCH</sequence>
<name>A0A2P2JPW4_RHIMU</name>
<feature type="region of interest" description="Disordered" evidence="1">
    <location>
        <begin position="1"/>
        <end position="21"/>
    </location>
</feature>
<dbReference type="AlphaFoldDB" id="A0A2P2JPW4"/>